<dbReference type="AlphaFoldDB" id="A0A2P2PMQ7"/>
<dbReference type="EMBL" id="GGEC01075573">
    <property type="protein sequence ID" value="MBX56057.1"/>
    <property type="molecule type" value="Transcribed_RNA"/>
</dbReference>
<protein>
    <submittedName>
        <fullName evidence="1">Uncharacterized protein</fullName>
    </submittedName>
</protein>
<reference evidence="1" key="1">
    <citation type="submission" date="2018-02" db="EMBL/GenBank/DDBJ databases">
        <title>Rhizophora mucronata_Transcriptome.</title>
        <authorList>
            <person name="Meera S.P."/>
            <person name="Sreeshan A."/>
            <person name="Augustine A."/>
        </authorList>
    </citation>
    <scope>NUCLEOTIDE SEQUENCE</scope>
    <source>
        <tissue evidence="1">Leaf</tissue>
    </source>
</reference>
<proteinExistence type="predicted"/>
<accession>A0A2P2PMQ7</accession>
<name>A0A2P2PMQ7_RHIMU</name>
<evidence type="ECO:0000313" key="1">
    <source>
        <dbReference type="EMBL" id="MBX56057.1"/>
    </source>
</evidence>
<organism evidence="1">
    <name type="scientific">Rhizophora mucronata</name>
    <name type="common">Asiatic mangrove</name>
    <dbReference type="NCBI Taxonomy" id="61149"/>
    <lineage>
        <taxon>Eukaryota</taxon>
        <taxon>Viridiplantae</taxon>
        <taxon>Streptophyta</taxon>
        <taxon>Embryophyta</taxon>
        <taxon>Tracheophyta</taxon>
        <taxon>Spermatophyta</taxon>
        <taxon>Magnoliopsida</taxon>
        <taxon>eudicotyledons</taxon>
        <taxon>Gunneridae</taxon>
        <taxon>Pentapetalae</taxon>
        <taxon>rosids</taxon>
        <taxon>fabids</taxon>
        <taxon>Malpighiales</taxon>
        <taxon>Rhizophoraceae</taxon>
        <taxon>Rhizophora</taxon>
    </lineage>
</organism>
<sequence>MFSVWIILHRTCNNKSGSELETFCLVG</sequence>